<evidence type="ECO:0000313" key="1">
    <source>
        <dbReference type="EMBL" id="MBK0401503.1"/>
    </source>
</evidence>
<evidence type="ECO:0008006" key="3">
    <source>
        <dbReference type="Google" id="ProtNLM"/>
    </source>
</evidence>
<comment type="caution">
    <text evidence="1">The sequence shown here is derived from an EMBL/GenBank/DDBJ whole genome shotgun (WGS) entry which is preliminary data.</text>
</comment>
<gene>
    <name evidence="1" type="ORF">I5M27_00820</name>
</gene>
<dbReference type="EMBL" id="JAEHFX010000001">
    <property type="protein sequence ID" value="MBK0401503.1"/>
    <property type="molecule type" value="Genomic_DNA"/>
</dbReference>
<name>A0ABS1BWK1_9BACT</name>
<protein>
    <recommendedName>
        <fullName evidence="3">YD repeat-containing protein</fullName>
    </recommendedName>
</protein>
<evidence type="ECO:0000313" key="2">
    <source>
        <dbReference type="Proteomes" id="UP000644147"/>
    </source>
</evidence>
<dbReference type="RefSeq" id="WP_200504133.1">
    <property type="nucleotide sequence ID" value="NZ_JAEHFX010000001.1"/>
</dbReference>
<sequence length="315" mass="37423">MEFQLIRYCQGKIKIPNKVFTKPLLCFRLCKYYTVSTNLRILISILTLLTITACTDNGTSDWRQKYIDQEKRRIVKVTKYYEFDSGDYSLKGIDSIFETYNENGQKLGINNKHFYKYDTSGKLIAEEYCTRTCEKPGKEIYYYDNLNRLVKTMVVFSKNDKRVSARYYYNNKNLLIKKVIGNDSSATTESYTYDSLSRRATTTKREYNTNVNKWLTIVDSMFYGDNNRLILKKRYHLGEDVLTISKYNYKDTLLISELDTTITHIQGYLPTTETVHHAYFFRTDYKYNLDQKVIEKVTTRPDYKTPIFKVTYEYR</sequence>
<proteinExistence type="predicted"/>
<accession>A0ABS1BWK1</accession>
<reference evidence="1 2" key="1">
    <citation type="submission" date="2020-12" db="EMBL/GenBank/DDBJ databases">
        <title>Bacterial novel species Adhaeribacter sp. BT258 isolated from soil.</title>
        <authorList>
            <person name="Jung H.-Y."/>
        </authorList>
    </citation>
    <scope>NUCLEOTIDE SEQUENCE [LARGE SCALE GENOMIC DNA]</scope>
    <source>
        <strain evidence="1 2">BT258</strain>
    </source>
</reference>
<keyword evidence="2" id="KW-1185">Reference proteome</keyword>
<dbReference type="Proteomes" id="UP000644147">
    <property type="component" value="Unassembled WGS sequence"/>
</dbReference>
<organism evidence="1 2">
    <name type="scientific">Adhaeribacter terrigena</name>
    <dbReference type="NCBI Taxonomy" id="2793070"/>
    <lineage>
        <taxon>Bacteria</taxon>
        <taxon>Pseudomonadati</taxon>
        <taxon>Bacteroidota</taxon>
        <taxon>Cytophagia</taxon>
        <taxon>Cytophagales</taxon>
        <taxon>Hymenobacteraceae</taxon>
        <taxon>Adhaeribacter</taxon>
    </lineage>
</organism>